<dbReference type="InterPro" id="IPR041075">
    <property type="entry name" value="NOD1/2_WH"/>
</dbReference>
<keyword evidence="6" id="KW-0067">ATP-binding</keyword>
<protein>
    <submittedName>
        <fullName evidence="9">NLR family CARD domain-containing protein 3-like</fullName>
    </submittedName>
</protein>
<dbReference type="GeneTree" id="ENSGT01120000271898"/>
<dbReference type="SUPFAM" id="SSF49899">
    <property type="entry name" value="Concanavalin A-like lectins/glucanases"/>
    <property type="match status" value="1"/>
</dbReference>
<dbReference type="Pfam" id="PF05729">
    <property type="entry name" value="NACHT"/>
    <property type="match status" value="1"/>
</dbReference>
<dbReference type="Gene3D" id="3.40.50.300">
    <property type="entry name" value="P-loop containing nucleotide triphosphate hydrolases"/>
    <property type="match status" value="1"/>
</dbReference>
<feature type="compositionally biased region" description="Polar residues" evidence="7">
    <location>
        <begin position="112"/>
        <end position="125"/>
    </location>
</feature>
<evidence type="ECO:0000256" key="6">
    <source>
        <dbReference type="ARBA" id="ARBA00022840"/>
    </source>
</evidence>
<evidence type="ECO:0000256" key="7">
    <source>
        <dbReference type="SAM" id="MobiDB-lite"/>
    </source>
</evidence>
<dbReference type="InterPro" id="IPR013320">
    <property type="entry name" value="ConA-like_dom_sf"/>
</dbReference>
<dbReference type="AlphaFoldDB" id="A0A3Q3SZ85"/>
<sequence>MDQCEDRQEGVRPSKPSLCGDHESHTKAQRIHQKRPHTPGSGPDPSCVSVMSDESIEPPLQFRQSADGRIQHKRPDFPGPGSSCVSMMSDESMEPPLQFRQSAYGRVDQESSEVPSAQSAQQHRTQPDSIFMLLENHIVTYVKNELKKMQKVLTSGSPESQREDEEVLDGQDEEQRRSSREAFLKITLNFLRGMKQEQLADCLQSKSPSMCRSQLKSNLQKKFQCVFEGVAKTGSPTLLNQIYTELYITEGGAAEVNKEHEVRQIDPASRKLDRPEITIRQEDIFKASPGRHGPIRTVMTKGVAGIGKTFLTQKFTLDWAEDKTNQDIQFTFPFTFRELNVLKEKKFSLVELVHHFFTETKGICRFEDFQVLFIFDGLDECRLPLDFHNTMVLTDATGSNSVDVLLTNLIRGKLLPSARLWITTRPAAANQIPPECVDMVTEVRGFTDPQKEQYFRKRFTDKEKASTIISHIKTSRSLHIMCHIPVFCWITATVLEDLLETEETEQLPKTLTEMYIHFLVVQTKVKNIKYDGRTGTDPHWSPENRKMIECLGKLAFEQLQKGNVIFYESDLTECGIDLKAASVYSGVFTQIFIQEKGLYQDQVFCFIHLSVQEFLAALHVHVTFINSGVNLLSEELTTSQTSETTRDQPAEKLLYQSAVDKALQSSNGHLDLFLRFLLGLSLQNNQSLLHGLMTHTGSGSQTNQETVQYIKTKLSENLSPERSINLFHCLNELKDRSLVEEIQQFLRSGKRSKEELSPAHLSALVFILLSSEQDLDVFDLKKYSASEEALLRLLPVVSLSKKVLLSGCNLSERSCEALASVLSSQSSTLRELDLSNNDLQDSGVKLVSDGLRSPHCKLQSLRLSGCLVTEKGCSSLASALSSNPSHLRELDLRYNHPGESGVKLLSAGLNDPHWRLDNLRLEPGGVQWLRPGLKKYSCDLTIDTNTVNRKLQLSDNNRKVAHVDEVQSYPDHPERFDKWPQLLCSNGLTGRCYWEVEWEKNVFISVSYRGIKRKGASEDSEFGYNDQSWTLRCSNGGSYVLRNNKQRQISVCYCARHRNHHLSISESRTDHCIQTQSPHWLLSF</sequence>
<dbReference type="SMART" id="SM01288">
    <property type="entry name" value="FISNA"/>
    <property type="match status" value="1"/>
</dbReference>
<dbReference type="InterPro" id="IPR043136">
    <property type="entry name" value="B30.2/SPRY_sf"/>
</dbReference>
<evidence type="ECO:0000256" key="1">
    <source>
        <dbReference type="ARBA" id="ARBA00004496"/>
    </source>
</evidence>
<evidence type="ECO:0000256" key="4">
    <source>
        <dbReference type="ARBA" id="ARBA00022737"/>
    </source>
</evidence>
<dbReference type="InterPro" id="IPR041267">
    <property type="entry name" value="NLRP_HD2"/>
</dbReference>
<accession>A0A3Q3SZ85</accession>
<reference evidence="9" key="1">
    <citation type="submission" date="2025-08" db="UniProtKB">
        <authorList>
            <consortium name="Ensembl"/>
        </authorList>
    </citation>
    <scope>IDENTIFICATION</scope>
</reference>
<dbReference type="Pfam" id="PF14484">
    <property type="entry name" value="FISNA"/>
    <property type="match status" value="1"/>
</dbReference>
<dbReference type="SMART" id="SM00368">
    <property type="entry name" value="LRR_RI"/>
    <property type="match status" value="4"/>
</dbReference>
<name>A0A3Q3SZ85_9TELE</name>
<dbReference type="STRING" id="205130.ENSMAMP00000033225"/>
<evidence type="ECO:0000313" key="10">
    <source>
        <dbReference type="Proteomes" id="UP000261640"/>
    </source>
</evidence>
<feature type="region of interest" description="Disordered" evidence="7">
    <location>
        <begin position="105"/>
        <end position="125"/>
    </location>
</feature>
<dbReference type="InterPro" id="IPR051261">
    <property type="entry name" value="NLR"/>
</dbReference>
<evidence type="ECO:0000259" key="8">
    <source>
        <dbReference type="PROSITE" id="PS50837"/>
    </source>
</evidence>
<keyword evidence="4" id="KW-0677">Repeat</keyword>
<dbReference type="PROSITE" id="PS50837">
    <property type="entry name" value="NACHT"/>
    <property type="match status" value="1"/>
</dbReference>
<dbReference type="InterPro" id="IPR007111">
    <property type="entry name" value="NACHT_NTPase"/>
</dbReference>
<dbReference type="FunFam" id="3.40.50.300:FF:001524">
    <property type="entry name" value="Si:dkey-126g1.7"/>
    <property type="match status" value="1"/>
</dbReference>
<keyword evidence="3" id="KW-0433">Leucine-rich repeat</keyword>
<dbReference type="Pfam" id="PF13765">
    <property type="entry name" value="PRY"/>
    <property type="match status" value="1"/>
</dbReference>
<dbReference type="SUPFAM" id="SSF52047">
    <property type="entry name" value="RNI-like"/>
    <property type="match status" value="1"/>
</dbReference>
<keyword evidence="10" id="KW-1185">Reference proteome</keyword>
<keyword evidence="2" id="KW-0963">Cytoplasm</keyword>
<evidence type="ECO:0000256" key="3">
    <source>
        <dbReference type="ARBA" id="ARBA00022614"/>
    </source>
</evidence>
<dbReference type="InterPro" id="IPR029495">
    <property type="entry name" value="NACHT-assoc"/>
</dbReference>
<comment type="subcellular location">
    <subcellularLocation>
        <location evidence="1">Cytoplasm</location>
    </subcellularLocation>
</comment>
<dbReference type="Pfam" id="PF17776">
    <property type="entry name" value="NLRC4_HD2"/>
    <property type="match status" value="1"/>
</dbReference>
<dbReference type="Gene3D" id="3.80.10.10">
    <property type="entry name" value="Ribonuclease Inhibitor"/>
    <property type="match status" value="1"/>
</dbReference>
<dbReference type="PANTHER" id="PTHR24106">
    <property type="entry name" value="NACHT, LRR AND CARD DOMAINS-CONTAINING"/>
    <property type="match status" value="1"/>
</dbReference>
<dbReference type="GO" id="GO:0005524">
    <property type="term" value="F:ATP binding"/>
    <property type="evidence" value="ECO:0007669"/>
    <property type="project" value="UniProtKB-KW"/>
</dbReference>
<evidence type="ECO:0000256" key="5">
    <source>
        <dbReference type="ARBA" id="ARBA00022741"/>
    </source>
</evidence>
<evidence type="ECO:0000256" key="2">
    <source>
        <dbReference type="ARBA" id="ARBA00022490"/>
    </source>
</evidence>
<dbReference type="Proteomes" id="UP000261640">
    <property type="component" value="Unplaced"/>
</dbReference>
<dbReference type="Ensembl" id="ENSMAMT00000034084.2">
    <property type="protein sequence ID" value="ENSMAMP00000033225.2"/>
    <property type="gene ID" value="ENSMAMG00000025491.1"/>
</dbReference>
<dbReference type="InterPro" id="IPR032675">
    <property type="entry name" value="LRR_dom_sf"/>
</dbReference>
<feature type="compositionally biased region" description="Basic residues" evidence="7">
    <location>
        <begin position="27"/>
        <end position="37"/>
    </location>
</feature>
<dbReference type="Pfam" id="PF13516">
    <property type="entry name" value="LRR_6"/>
    <property type="match status" value="1"/>
</dbReference>
<dbReference type="Pfam" id="PF17779">
    <property type="entry name" value="WHD_NOD2"/>
    <property type="match status" value="1"/>
</dbReference>
<dbReference type="SMART" id="SM00589">
    <property type="entry name" value="PRY"/>
    <property type="match status" value="1"/>
</dbReference>
<proteinExistence type="predicted"/>
<evidence type="ECO:0000313" key="9">
    <source>
        <dbReference type="Ensembl" id="ENSMAMP00000033225.2"/>
    </source>
</evidence>
<feature type="compositionally biased region" description="Acidic residues" evidence="7">
    <location>
        <begin position="162"/>
        <end position="172"/>
    </location>
</feature>
<feature type="domain" description="NACHT" evidence="8">
    <location>
        <begin position="296"/>
        <end position="428"/>
    </location>
</feature>
<reference evidence="9" key="2">
    <citation type="submission" date="2025-09" db="UniProtKB">
        <authorList>
            <consortium name="Ensembl"/>
        </authorList>
    </citation>
    <scope>IDENTIFICATION</scope>
</reference>
<keyword evidence="5" id="KW-0547">Nucleotide-binding</keyword>
<dbReference type="Gene3D" id="2.60.120.920">
    <property type="match status" value="1"/>
</dbReference>
<dbReference type="InterPro" id="IPR027417">
    <property type="entry name" value="P-loop_NTPase"/>
</dbReference>
<feature type="compositionally biased region" description="Basic and acidic residues" evidence="7">
    <location>
        <begin position="1"/>
        <end position="12"/>
    </location>
</feature>
<organism evidence="9 10">
    <name type="scientific">Mastacembelus armatus</name>
    <name type="common">zig-zag eel</name>
    <dbReference type="NCBI Taxonomy" id="205130"/>
    <lineage>
        <taxon>Eukaryota</taxon>
        <taxon>Metazoa</taxon>
        <taxon>Chordata</taxon>
        <taxon>Craniata</taxon>
        <taxon>Vertebrata</taxon>
        <taxon>Euteleostomi</taxon>
        <taxon>Actinopterygii</taxon>
        <taxon>Neopterygii</taxon>
        <taxon>Teleostei</taxon>
        <taxon>Neoteleostei</taxon>
        <taxon>Acanthomorphata</taxon>
        <taxon>Anabantaria</taxon>
        <taxon>Synbranchiformes</taxon>
        <taxon>Mastacembelidae</taxon>
        <taxon>Mastacembelus</taxon>
    </lineage>
</organism>
<feature type="region of interest" description="Disordered" evidence="7">
    <location>
        <begin position="152"/>
        <end position="178"/>
    </location>
</feature>
<dbReference type="InterPro" id="IPR001611">
    <property type="entry name" value="Leu-rich_rpt"/>
</dbReference>
<dbReference type="InterPro" id="IPR006574">
    <property type="entry name" value="PRY"/>
</dbReference>
<feature type="region of interest" description="Disordered" evidence="7">
    <location>
        <begin position="1"/>
        <end position="92"/>
    </location>
</feature>
<dbReference type="GO" id="GO:0005737">
    <property type="term" value="C:cytoplasm"/>
    <property type="evidence" value="ECO:0007669"/>
    <property type="project" value="UniProtKB-SubCell"/>
</dbReference>